<keyword evidence="2" id="KW-1185">Reference proteome</keyword>
<dbReference type="OrthoDB" id="4578687at2"/>
<dbReference type="RefSeq" id="WP_075543052.1">
    <property type="nucleotide sequence ID" value="NZ_UPHQ01000312.1"/>
</dbReference>
<dbReference type="AlphaFoldDB" id="A0A498QKA8"/>
<protein>
    <submittedName>
        <fullName evidence="1">Uncharacterized protein</fullName>
    </submittedName>
</protein>
<dbReference type="Proteomes" id="UP000267289">
    <property type="component" value="Unassembled WGS sequence"/>
</dbReference>
<name>A0A498QKA8_9MYCO</name>
<reference evidence="1 2" key="1">
    <citation type="submission" date="2018-09" db="EMBL/GenBank/DDBJ databases">
        <authorList>
            <person name="Tagini F."/>
        </authorList>
    </citation>
    <scope>NUCLEOTIDE SEQUENCE [LARGE SCALE GENOMIC DNA]</scope>
    <source>
        <strain evidence="1 2">MK13</strain>
    </source>
</reference>
<dbReference type="EMBL" id="UPHQ01000312">
    <property type="protein sequence ID" value="VBA46156.1"/>
    <property type="molecule type" value="Genomic_DNA"/>
</dbReference>
<evidence type="ECO:0000313" key="1">
    <source>
        <dbReference type="EMBL" id="VBA46156.1"/>
    </source>
</evidence>
<gene>
    <name evidence="1" type="ORF">LAUMK13_05608</name>
</gene>
<evidence type="ECO:0000313" key="2">
    <source>
        <dbReference type="Proteomes" id="UP000267289"/>
    </source>
</evidence>
<proteinExistence type="predicted"/>
<sequence length="335" mass="37699">MASKSDFGHRTLVGTFQPTATDSDPTRTYFGLSLSCTWFYLNFRDGEGKLHFAYRTVLGLEGSLHFTCNESRDAALRKVTMPEGREFFRGPVVTTASDHEYRIASKPAEPGYATGQPFEMVRTETELRYHEGEELQFSGRRIGPGMQVYVPSGPTPLFYTSLQHRISGTAYGKSAEGFLWLDHCYLAPGVTWRNSDFFKGVELAWTPFGTEFSDGSIEMGHICYGADGFNFAMIVDGDGDVLHVTSTVSARDIKYKPNTFPEHMYYEVDGVDWEWSAVEDGELPDQASGHDFYRSSEGYLRRAGETRTPAVYHSYNEFFPPAISAWEKTGRIIGR</sequence>
<accession>A0A498QKA8</accession>
<organism evidence="1 2">
    <name type="scientific">Mycobacterium innocens</name>
    <dbReference type="NCBI Taxonomy" id="2341083"/>
    <lineage>
        <taxon>Bacteria</taxon>
        <taxon>Bacillati</taxon>
        <taxon>Actinomycetota</taxon>
        <taxon>Actinomycetes</taxon>
        <taxon>Mycobacteriales</taxon>
        <taxon>Mycobacteriaceae</taxon>
        <taxon>Mycobacterium</taxon>
    </lineage>
</organism>